<accession>A0AAJ6CR22</accession>
<dbReference type="EMBL" id="CP120943">
    <property type="protein sequence ID" value="WFG00239.1"/>
    <property type="molecule type" value="Genomic_DNA"/>
</dbReference>
<dbReference type="InterPro" id="IPR041250">
    <property type="entry name" value="HTH_54"/>
</dbReference>
<dbReference type="CDD" id="cd02042">
    <property type="entry name" value="ParAB_family"/>
    <property type="match status" value="1"/>
</dbReference>
<dbReference type="InterPro" id="IPR050678">
    <property type="entry name" value="DNA_Partitioning_ATPase"/>
</dbReference>
<organism evidence="3 4">
    <name type="scientific">Aeromonas caviae</name>
    <name type="common">Aeromonas punctata</name>
    <dbReference type="NCBI Taxonomy" id="648"/>
    <lineage>
        <taxon>Bacteria</taxon>
        <taxon>Pseudomonadati</taxon>
        <taxon>Pseudomonadota</taxon>
        <taxon>Gammaproteobacteria</taxon>
        <taxon>Aeromonadales</taxon>
        <taxon>Aeromonadaceae</taxon>
        <taxon>Aeromonas</taxon>
    </lineage>
</organism>
<evidence type="ECO:0000313" key="4">
    <source>
        <dbReference type="Proteomes" id="UP001218423"/>
    </source>
</evidence>
<dbReference type="SUPFAM" id="SSF52540">
    <property type="entry name" value="P-loop containing nucleoside triphosphate hydrolases"/>
    <property type="match status" value="1"/>
</dbReference>
<dbReference type="PANTHER" id="PTHR13696:SF98">
    <property type="entry name" value="PLASMID PARTITION PROTEIN A"/>
    <property type="match status" value="1"/>
</dbReference>
<sequence length="414" mass="45836">MTAMISKLLTLSSHARHILTDNHEWIRSSKQETKADTYHRVWRTGGLAKLHRSLTRHFVTDAVSSLTAKGYDFEQHTAGAVTSTLFRLDQVHDICEHIGIPSLQDLNPGKKATVAYILNLKGGVGKSVVLSTLAHGLVLHDPLITLRLRVLVVDLDPQSSASLFLHHESSIGDDVNTAALAMAEERSREVLLDDFVQKTSIPNVDIIPASIADGFMASVLERIAREQGVSPTTLLLDRVIKPLEDMYDIILVDTGPHLDAFMLNAFRAATNLLIPMSPTSVDIDSSLRFLMRLPEITALAYDLKGAEELANLTDMRLQNYSGFMSKYVKSAKSYQTLVKQLFGPDFLKYDLPDLVPFRKCGDSYDTVFSVSPTTYEGDSSGSLKGAIAAAQDFTYCVFEEIAVAQQWKLERHRG</sequence>
<dbReference type="InterPro" id="IPR027417">
    <property type="entry name" value="P-loop_NTPase"/>
</dbReference>
<dbReference type="Pfam" id="PF18607">
    <property type="entry name" value="HTH_54"/>
    <property type="match status" value="1"/>
</dbReference>
<dbReference type="Gene3D" id="3.40.50.300">
    <property type="entry name" value="P-loop containing nucleotide triphosphate hydrolases"/>
    <property type="match status" value="1"/>
</dbReference>
<evidence type="ECO:0000313" key="3">
    <source>
        <dbReference type="EMBL" id="WFG00239.1"/>
    </source>
</evidence>
<protein>
    <submittedName>
        <fullName evidence="3">AAA family ATPase</fullName>
    </submittedName>
</protein>
<reference evidence="3" key="1">
    <citation type="submission" date="2023-03" db="EMBL/GenBank/DDBJ databases">
        <title>Aeromonas caviae strain AC1520.</title>
        <authorList>
            <person name="Xie T."/>
            <person name="Zhang Q."/>
            <person name="Deng J."/>
            <person name="Li X."/>
        </authorList>
    </citation>
    <scope>NUCLEOTIDE SEQUENCE</scope>
    <source>
        <strain evidence="3">AC1520</strain>
        <plasmid evidence="3">pAC1520</plasmid>
    </source>
</reference>
<feature type="domain" description="AAA" evidence="1">
    <location>
        <begin position="115"/>
        <end position="281"/>
    </location>
</feature>
<dbReference type="AlphaFoldDB" id="A0AAJ6CR22"/>
<evidence type="ECO:0000259" key="2">
    <source>
        <dbReference type="Pfam" id="PF18607"/>
    </source>
</evidence>
<gene>
    <name evidence="3" type="ORF">P5S46_22350</name>
</gene>
<evidence type="ECO:0000259" key="1">
    <source>
        <dbReference type="Pfam" id="PF13614"/>
    </source>
</evidence>
<dbReference type="Gene3D" id="1.10.1660.30">
    <property type="match status" value="1"/>
</dbReference>
<dbReference type="Proteomes" id="UP001218423">
    <property type="component" value="Plasmid pAC1520"/>
</dbReference>
<keyword evidence="3" id="KW-0614">Plasmid</keyword>
<dbReference type="InterPro" id="IPR025669">
    <property type="entry name" value="AAA_dom"/>
</dbReference>
<dbReference type="PANTHER" id="PTHR13696">
    <property type="entry name" value="P-LOOP CONTAINING NUCLEOSIDE TRIPHOSPHATE HYDROLASE"/>
    <property type="match status" value="1"/>
</dbReference>
<geneLocation type="plasmid" evidence="3 4">
    <name>pAC1520</name>
</geneLocation>
<dbReference type="Pfam" id="PF13614">
    <property type="entry name" value="AAA_31"/>
    <property type="match status" value="1"/>
</dbReference>
<dbReference type="RefSeq" id="WP_128343683.1">
    <property type="nucleotide sequence ID" value="NZ_CAWOMG010000181.1"/>
</dbReference>
<name>A0AAJ6CR22_AERCA</name>
<feature type="domain" description="ParA helix turn helix" evidence="2">
    <location>
        <begin position="18"/>
        <end position="105"/>
    </location>
</feature>
<proteinExistence type="predicted"/>